<gene>
    <name evidence="1" type="ORF">LOK49_LG13G00358</name>
</gene>
<evidence type="ECO:0000313" key="2">
    <source>
        <dbReference type="Proteomes" id="UP001060215"/>
    </source>
</evidence>
<dbReference type="EMBL" id="CM045771">
    <property type="protein sequence ID" value="KAI7989309.1"/>
    <property type="molecule type" value="Genomic_DNA"/>
</dbReference>
<organism evidence="1 2">
    <name type="scientific">Camellia lanceoleosa</name>
    <dbReference type="NCBI Taxonomy" id="1840588"/>
    <lineage>
        <taxon>Eukaryota</taxon>
        <taxon>Viridiplantae</taxon>
        <taxon>Streptophyta</taxon>
        <taxon>Embryophyta</taxon>
        <taxon>Tracheophyta</taxon>
        <taxon>Spermatophyta</taxon>
        <taxon>Magnoliopsida</taxon>
        <taxon>eudicotyledons</taxon>
        <taxon>Gunneridae</taxon>
        <taxon>Pentapetalae</taxon>
        <taxon>asterids</taxon>
        <taxon>Ericales</taxon>
        <taxon>Theaceae</taxon>
        <taxon>Camellia</taxon>
    </lineage>
</organism>
<accession>A0ACC0FLA8</accession>
<sequence length="92" mass="10331">MHVFQWWTPLLVVLRTDYIDSRQHQRRSVGEVGNKSASGLDQSADLGSPVLHEEGQALGDDQGNVVVPRRHVPLGNRLAPRFRLPKLVRSVI</sequence>
<protein>
    <submittedName>
        <fullName evidence="1">Uncharacterized protein</fullName>
    </submittedName>
</protein>
<evidence type="ECO:0000313" key="1">
    <source>
        <dbReference type="EMBL" id="KAI7989309.1"/>
    </source>
</evidence>
<proteinExistence type="predicted"/>
<dbReference type="Proteomes" id="UP001060215">
    <property type="component" value="Chromosome 14"/>
</dbReference>
<name>A0ACC0FLA8_9ERIC</name>
<reference evidence="1 2" key="1">
    <citation type="journal article" date="2022" name="Plant J.">
        <title>Chromosome-level genome of Camellia lanceoleosa provides a valuable resource for understanding genome evolution and self-incompatibility.</title>
        <authorList>
            <person name="Gong W."/>
            <person name="Xiao S."/>
            <person name="Wang L."/>
            <person name="Liao Z."/>
            <person name="Chang Y."/>
            <person name="Mo W."/>
            <person name="Hu G."/>
            <person name="Li W."/>
            <person name="Zhao G."/>
            <person name="Zhu H."/>
            <person name="Hu X."/>
            <person name="Ji K."/>
            <person name="Xiang X."/>
            <person name="Song Q."/>
            <person name="Yuan D."/>
            <person name="Jin S."/>
            <person name="Zhang L."/>
        </authorList>
    </citation>
    <scope>NUCLEOTIDE SEQUENCE [LARGE SCALE GENOMIC DNA]</scope>
    <source>
        <strain evidence="1">SQ_2022a</strain>
    </source>
</reference>
<comment type="caution">
    <text evidence="1">The sequence shown here is derived from an EMBL/GenBank/DDBJ whole genome shotgun (WGS) entry which is preliminary data.</text>
</comment>
<keyword evidence="2" id="KW-1185">Reference proteome</keyword>